<dbReference type="SUPFAM" id="SSF52980">
    <property type="entry name" value="Restriction endonuclease-like"/>
    <property type="match status" value="1"/>
</dbReference>
<evidence type="ECO:0000313" key="2">
    <source>
        <dbReference type="EMBL" id="MBM7589633.1"/>
    </source>
</evidence>
<evidence type="ECO:0000313" key="3">
    <source>
        <dbReference type="Proteomes" id="UP000717624"/>
    </source>
</evidence>
<gene>
    <name evidence="2" type="ORF">JOD01_001233</name>
</gene>
<protein>
    <submittedName>
        <fullName evidence="2">Restriction system protein</fullName>
    </submittedName>
</protein>
<proteinExistence type="predicted"/>
<dbReference type="AlphaFoldDB" id="A0A938XXU3"/>
<feature type="domain" description="Restriction endonuclease type IV Mrr" evidence="1">
    <location>
        <begin position="9"/>
        <end position="122"/>
    </location>
</feature>
<dbReference type="GO" id="GO:0003677">
    <property type="term" value="F:DNA binding"/>
    <property type="evidence" value="ECO:0007669"/>
    <property type="project" value="InterPro"/>
</dbReference>
<dbReference type="InterPro" id="IPR052906">
    <property type="entry name" value="Type_IV_Methyl-Rstrct_Enzyme"/>
</dbReference>
<accession>A0A938XXU3</accession>
<dbReference type="GO" id="GO:0015666">
    <property type="term" value="F:restriction endodeoxyribonuclease activity"/>
    <property type="evidence" value="ECO:0007669"/>
    <property type="project" value="TreeGrafter"/>
</dbReference>
<evidence type="ECO:0000259" key="1">
    <source>
        <dbReference type="Pfam" id="PF04471"/>
    </source>
</evidence>
<name>A0A938XXU3_9BACL</name>
<keyword evidence="3" id="KW-1185">Reference proteome</keyword>
<dbReference type="EMBL" id="JAFBEB010000003">
    <property type="protein sequence ID" value="MBM7589633.1"/>
    <property type="molecule type" value="Genomic_DNA"/>
</dbReference>
<reference evidence="2" key="1">
    <citation type="submission" date="2021-01" db="EMBL/GenBank/DDBJ databases">
        <title>Genomic Encyclopedia of Type Strains, Phase IV (KMG-IV): sequencing the most valuable type-strain genomes for metagenomic binning, comparative biology and taxonomic classification.</title>
        <authorList>
            <person name="Goeker M."/>
        </authorList>
    </citation>
    <scope>NUCLEOTIDE SEQUENCE</scope>
    <source>
        <strain evidence="2">DSM 25523</strain>
    </source>
</reference>
<comment type="caution">
    <text evidence="2">The sequence shown here is derived from an EMBL/GenBank/DDBJ whole genome shotgun (WGS) entry which is preliminary data.</text>
</comment>
<dbReference type="Pfam" id="PF04471">
    <property type="entry name" value="Mrr_cat"/>
    <property type="match status" value="1"/>
</dbReference>
<organism evidence="2 3">
    <name type="scientific">Brevibacillus fulvus</name>
    <dbReference type="NCBI Taxonomy" id="1125967"/>
    <lineage>
        <taxon>Bacteria</taxon>
        <taxon>Bacillati</taxon>
        <taxon>Bacillota</taxon>
        <taxon>Bacilli</taxon>
        <taxon>Bacillales</taxon>
        <taxon>Paenibacillaceae</taxon>
        <taxon>Brevibacillus</taxon>
    </lineage>
</organism>
<dbReference type="PANTHER" id="PTHR30015">
    <property type="entry name" value="MRR RESTRICTION SYSTEM PROTEIN"/>
    <property type="match status" value="1"/>
</dbReference>
<dbReference type="GO" id="GO:0009307">
    <property type="term" value="P:DNA restriction-modification system"/>
    <property type="evidence" value="ECO:0007669"/>
    <property type="project" value="InterPro"/>
</dbReference>
<dbReference type="Gene3D" id="3.40.1350.10">
    <property type="match status" value="1"/>
</dbReference>
<dbReference type="Proteomes" id="UP000717624">
    <property type="component" value="Unassembled WGS sequence"/>
</dbReference>
<dbReference type="InterPro" id="IPR011856">
    <property type="entry name" value="tRNA_endonuc-like_dom_sf"/>
</dbReference>
<sequence length="161" mass="18862">MRDITIQDIDRMEGQQFEEYITRVLREAGYVDAYQTHVTGDYGADVVFTDRSGQRNIIQTKRYDTDIPVNLEAVQQVYTAKNYYQAKKTMVITSSTYRESAETLAGVNGVLLLDRHDLIQLIDALRKNDVEWVKNILERDPRIIYSFWDDPEYTRLINKTK</sequence>
<dbReference type="InterPro" id="IPR011335">
    <property type="entry name" value="Restrct_endonuc-II-like"/>
</dbReference>
<dbReference type="PANTHER" id="PTHR30015:SF6">
    <property type="entry name" value="SLL1429 PROTEIN"/>
    <property type="match status" value="1"/>
</dbReference>
<dbReference type="RefSeq" id="WP_204517356.1">
    <property type="nucleotide sequence ID" value="NZ_BAABIN010000038.1"/>
</dbReference>
<dbReference type="InterPro" id="IPR007560">
    <property type="entry name" value="Restrct_endonuc_IV_Mrr"/>
</dbReference>